<dbReference type="SUPFAM" id="SSF52058">
    <property type="entry name" value="L domain-like"/>
    <property type="match status" value="1"/>
</dbReference>
<name>A0A836KWU0_9TRYP</name>
<evidence type="ECO:0000256" key="2">
    <source>
        <dbReference type="ARBA" id="ARBA00022737"/>
    </source>
</evidence>
<dbReference type="EMBL" id="JAFJZO010000036">
    <property type="protein sequence ID" value="KAG5490026.1"/>
    <property type="molecule type" value="Genomic_DNA"/>
</dbReference>
<gene>
    <name evidence="4" type="ORF">JKF63_00145</name>
</gene>
<dbReference type="OrthoDB" id="271226at2759"/>
<dbReference type="PROSITE" id="PS51450">
    <property type="entry name" value="LRR"/>
    <property type="match status" value="1"/>
</dbReference>
<keyword evidence="5" id="KW-1185">Reference proteome</keyword>
<feature type="compositionally biased region" description="Polar residues" evidence="3">
    <location>
        <begin position="1"/>
        <end position="15"/>
    </location>
</feature>
<evidence type="ECO:0000313" key="5">
    <source>
        <dbReference type="Proteomes" id="UP000674318"/>
    </source>
</evidence>
<dbReference type="PANTHER" id="PTHR46652">
    <property type="entry name" value="LEUCINE-RICH REPEAT AND IQ DOMAIN-CONTAINING PROTEIN 1-RELATED"/>
    <property type="match status" value="1"/>
</dbReference>
<protein>
    <submittedName>
        <fullName evidence="4">Uncharacterized protein</fullName>
    </submittedName>
</protein>
<dbReference type="GeneID" id="94286274"/>
<evidence type="ECO:0000256" key="3">
    <source>
        <dbReference type="SAM" id="MobiDB-lite"/>
    </source>
</evidence>
<sequence>MEIHPNANTTHTSPDNGEAGATPLPESEEMHNLSLEELKGSLSELGHNPYGEVVYTRCYLASRHLSALPGLQLYIHLQRLHVDDNGLTELDAVRYMPQLVHLDARRNRLTSDVFVSLAVAAAGCLEKLYLDDNCITSLQGLEKLPFLLEFTCRRNRVQHLPASCLSAAHRLIRFSLSENALETIDIDAFAAAGLLRVLELDKNCLSSTDFLHSVLPQIETVNLAHNRVRHLSITLERLTSLTLLDVGENALSGLDELRALRRLEALRTLIFSGNSALEYLPERKSSGNDRLDSTLTTTEAQRTEYHAEVVMSDEEDDRVSVRSRDCCGGLGLARTASTTTTTLDEAAATGISLVDDDSSTHKTCSTLCPSVPATGEGSMHSDDRAGLGSALTKRTQESFSSGPLAKHTATATTAAYASLAAPEVHGFVRAVGSVRRSPKLDVRVCHEDEILALPASEQVYLWTLSVLPQLTELNGRIIRPAEVAKAAFLFYANAAEREHENCSSAA</sequence>
<dbReference type="AlphaFoldDB" id="A0A836KWU0"/>
<proteinExistence type="predicted"/>
<reference evidence="4 5" key="1">
    <citation type="submission" date="2021-02" db="EMBL/GenBank/DDBJ databases">
        <title>Porcisia hertigi Genome sequencing and assembly.</title>
        <authorList>
            <person name="Almutairi H."/>
            <person name="Gatherer D."/>
        </authorList>
    </citation>
    <scope>NUCLEOTIDE SEQUENCE [LARGE SCALE GENOMIC DNA]</scope>
    <source>
        <strain evidence="4 5">C119</strain>
    </source>
</reference>
<dbReference type="Gene3D" id="3.80.10.10">
    <property type="entry name" value="Ribonuclease Inhibitor"/>
    <property type="match status" value="2"/>
</dbReference>
<dbReference type="InterPro" id="IPR050836">
    <property type="entry name" value="SDS22/Internalin_LRR"/>
</dbReference>
<organism evidence="4 5">
    <name type="scientific">Porcisia hertigi</name>
    <dbReference type="NCBI Taxonomy" id="2761500"/>
    <lineage>
        <taxon>Eukaryota</taxon>
        <taxon>Discoba</taxon>
        <taxon>Euglenozoa</taxon>
        <taxon>Kinetoplastea</taxon>
        <taxon>Metakinetoplastina</taxon>
        <taxon>Trypanosomatida</taxon>
        <taxon>Trypanosomatidae</taxon>
        <taxon>Leishmaniinae</taxon>
        <taxon>Porcisia</taxon>
    </lineage>
</organism>
<dbReference type="InterPro" id="IPR032675">
    <property type="entry name" value="LRR_dom_sf"/>
</dbReference>
<keyword evidence="2" id="KW-0677">Repeat</keyword>
<evidence type="ECO:0000313" key="4">
    <source>
        <dbReference type="EMBL" id="KAG5490026.1"/>
    </source>
</evidence>
<feature type="region of interest" description="Disordered" evidence="3">
    <location>
        <begin position="1"/>
        <end position="29"/>
    </location>
</feature>
<dbReference type="InterPro" id="IPR001611">
    <property type="entry name" value="Leu-rich_rpt"/>
</dbReference>
<comment type="caution">
    <text evidence="4">The sequence shown here is derived from an EMBL/GenBank/DDBJ whole genome shotgun (WGS) entry which is preliminary data.</text>
</comment>
<dbReference type="Proteomes" id="UP000674318">
    <property type="component" value="Unassembled WGS sequence"/>
</dbReference>
<dbReference type="RefSeq" id="XP_067752354.1">
    <property type="nucleotide sequence ID" value="XM_067896197.1"/>
</dbReference>
<dbReference type="PANTHER" id="PTHR46652:SF3">
    <property type="entry name" value="LEUCINE-RICH REPEAT-CONTAINING PROTEIN 9"/>
    <property type="match status" value="1"/>
</dbReference>
<dbReference type="KEGG" id="phet:94286274"/>
<evidence type="ECO:0000256" key="1">
    <source>
        <dbReference type="ARBA" id="ARBA00022614"/>
    </source>
</evidence>
<keyword evidence="1" id="KW-0433">Leucine-rich repeat</keyword>
<accession>A0A836KWU0</accession>